<gene>
    <name evidence="2" type="ORF">INT45_012755</name>
</gene>
<accession>A0A8H7VM15</accession>
<sequence>MPYENPYVTFFKKRYPNGYYSEVAPAYFNAEIDHYDKFTLDIGWAMRSVHSNRRIKKGTCRRYKKICNGFVACNNVHCTLYMLQRRPAISSTAVQKQTCISCTNDLVHDNTCKAYAFYFFEGSTCTLEHHGEHNHNQMDDNDDDKNNQPENPPNYLDKHLSYKQQQQLDVYLGIDKKDSEPRGFEAAPSSIRKAKALATGVLDKEGTLAESVRTVNPVLGNLDRLSYENRKRGLNKERESTQDLFADFEELEQEYPHFFTSANITSGSFIITFRAPLMIKYTNFRAFPCVTDVTYSAFQKARYLCSTVMYFPEIRKHALIFQAVIGGLTTEYFHQYFLALFSLYKIDFSSADNFMGMVMDFSLAQKNGFLSAYTQLTGMTNGLQYLKGCYMHWMQSVQRISSIHAVVPNNNRTRFLELASNLRTIPTITDFDNVCNSILNEFPNARRWLRWWLQPDVRSMIFVSGLIMKSNLRFHICRTSNSVESFHNIFYTLIKGGQPLRKTLRQALKIAKSDQDDLSQFYEYGMLTTYNRQPRLRKSRKIGTNHYAQSDSRAPDNTDAIFGDEKQLKKQELEKQKATIQQPIDTTKVSDQRASLTVDDRNKIMHSDGMGISFMEEPELPSLEVDDPAIQNELKRIKVIEDYDNDLFIKSYESENDDSLQTLLSLQEEYDYIDTDDFDAINPLTTTNSIENTPQQHPAKKRKVESLPVSAGYDLSLTANSMMSCYIDAIMELMWHCLLPRISLSLLDVNNIFDYMLKATYELTLVSRRRDASERMRAFIFENFINFHRGQMHDTCELAIQYIAKCSQQFKDLFIIRRQRVNECPHDQEHICFVDASTDVFSEISHVIELNPSSLNEANVLNGPPQGFTDFFARYLHKFKENSSCFFCQEPATTYYLPLHALPPFLFIRDNTFSLSEDTGNIPFPYNMALQFTKYQLIAIISSTEKHGFHFKTTSIIQTPNGPFIASFDNMKRPGIKVLSEKAEEFSDIFAKITYPVLACYQKV</sequence>
<dbReference type="Proteomes" id="UP000646827">
    <property type="component" value="Unassembled WGS sequence"/>
</dbReference>
<dbReference type="AlphaFoldDB" id="A0A8H7VM15"/>
<feature type="region of interest" description="Disordered" evidence="1">
    <location>
        <begin position="134"/>
        <end position="157"/>
    </location>
</feature>
<protein>
    <submittedName>
        <fullName evidence="2">Uncharacterized protein</fullName>
    </submittedName>
</protein>
<name>A0A8H7VM15_9FUNG</name>
<dbReference type="OrthoDB" id="2294604at2759"/>
<reference evidence="2 3" key="1">
    <citation type="submission" date="2020-12" db="EMBL/GenBank/DDBJ databases">
        <title>Metabolic potential, ecology and presence of endohyphal bacteria is reflected in genomic diversity of Mucoromycotina.</title>
        <authorList>
            <person name="Muszewska A."/>
            <person name="Okrasinska A."/>
            <person name="Steczkiewicz K."/>
            <person name="Drgas O."/>
            <person name="Orlowska M."/>
            <person name="Perlinska-Lenart U."/>
            <person name="Aleksandrzak-Piekarczyk T."/>
            <person name="Szatraj K."/>
            <person name="Zielenkiewicz U."/>
            <person name="Pilsyk S."/>
            <person name="Malc E."/>
            <person name="Mieczkowski P."/>
            <person name="Kruszewska J.S."/>
            <person name="Biernat P."/>
            <person name="Pawlowska J."/>
        </authorList>
    </citation>
    <scope>NUCLEOTIDE SEQUENCE [LARGE SCALE GENOMIC DNA]</scope>
    <source>
        <strain evidence="2 3">CBS 142.35</strain>
    </source>
</reference>
<keyword evidence="3" id="KW-1185">Reference proteome</keyword>
<evidence type="ECO:0000313" key="3">
    <source>
        <dbReference type="Proteomes" id="UP000646827"/>
    </source>
</evidence>
<evidence type="ECO:0000256" key="1">
    <source>
        <dbReference type="SAM" id="MobiDB-lite"/>
    </source>
</evidence>
<organism evidence="2 3">
    <name type="scientific">Circinella minor</name>
    <dbReference type="NCBI Taxonomy" id="1195481"/>
    <lineage>
        <taxon>Eukaryota</taxon>
        <taxon>Fungi</taxon>
        <taxon>Fungi incertae sedis</taxon>
        <taxon>Mucoromycota</taxon>
        <taxon>Mucoromycotina</taxon>
        <taxon>Mucoromycetes</taxon>
        <taxon>Mucorales</taxon>
        <taxon>Lichtheimiaceae</taxon>
        <taxon>Circinella</taxon>
    </lineage>
</organism>
<dbReference type="EMBL" id="JAEPRB010000053">
    <property type="protein sequence ID" value="KAG2223882.1"/>
    <property type="molecule type" value="Genomic_DNA"/>
</dbReference>
<proteinExistence type="predicted"/>
<evidence type="ECO:0000313" key="2">
    <source>
        <dbReference type="EMBL" id="KAG2223882.1"/>
    </source>
</evidence>
<comment type="caution">
    <text evidence="2">The sequence shown here is derived from an EMBL/GenBank/DDBJ whole genome shotgun (WGS) entry which is preliminary data.</text>
</comment>